<comment type="caution">
    <text evidence="3">The sequence shown here is derived from an EMBL/GenBank/DDBJ whole genome shotgun (WGS) entry which is preliminary data.</text>
</comment>
<organism evidence="3 4">
    <name type="scientific">Georgenia halophila</name>
    <dbReference type="NCBI Taxonomy" id="620889"/>
    <lineage>
        <taxon>Bacteria</taxon>
        <taxon>Bacillati</taxon>
        <taxon>Actinomycetota</taxon>
        <taxon>Actinomycetes</taxon>
        <taxon>Micrococcales</taxon>
        <taxon>Bogoriellaceae</taxon>
        <taxon>Georgenia</taxon>
    </lineage>
</organism>
<feature type="region of interest" description="Disordered" evidence="1">
    <location>
        <begin position="78"/>
        <end position="106"/>
    </location>
</feature>
<feature type="domain" description="DUF4333" evidence="2">
    <location>
        <begin position="4"/>
        <end position="65"/>
    </location>
</feature>
<keyword evidence="4" id="KW-1185">Reference proteome</keyword>
<evidence type="ECO:0000313" key="3">
    <source>
        <dbReference type="EMBL" id="GAA4433042.1"/>
    </source>
</evidence>
<reference evidence="4" key="1">
    <citation type="journal article" date="2019" name="Int. J. Syst. Evol. Microbiol.">
        <title>The Global Catalogue of Microorganisms (GCM) 10K type strain sequencing project: providing services to taxonomists for standard genome sequencing and annotation.</title>
        <authorList>
            <consortium name="The Broad Institute Genomics Platform"/>
            <consortium name="The Broad Institute Genome Sequencing Center for Infectious Disease"/>
            <person name="Wu L."/>
            <person name="Ma J."/>
        </authorList>
    </citation>
    <scope>NUCLEOTIDE SEQUENCE [LARGE SCALE GENOMIC DNA]</scope>
    <source>
        <strain evidence="4">JCM 17810</strain>
    </source>
</reference>
<evidence type="ECO:0000313" key="4">
    <source>
        <dbReference type="Proteomes" id="UP001500622"/>
    </source>
</evidence>
<dbReference type="Pfam" id="PF14230">
    <property type="entry name" value="DUF4333"/>
    <property type="match status" value="1"/>
</dbReference>
<protein>
    <recommendedName>
        <fullName evidence="2">DUF4333 domain-containing protein</fullName>
    </recommendedName>
</protein>
<proteinExistence type="predicted"/>
<dbReference type="Proteomes" id="UP001500622">
    <property type="component" value="Unassembled WGS sequence"/>
</dbReference>
<evidence type="ECO:0000256" key="1">
    <source>
        <dbReference type="SAM" id="MobiDB-lite"/>
    </source>
</evidence>
<sequence>MEPVAPDALEVKIADALEAEFGVRPVISCSEELPAEAGAETTCELTTEDDPDTVFPVTATVTAVDSGSGEVEFDVEVAEVPQDSEAPQEQDSPTEEPDSPTEESTD</sequence>
<dbReference type="InterPro" id="IPR025637">
    <property type="entry name" value="DUF4333"/>
</dbReference>
<dbReference type="EMBL" id="BAABGN010000013">
    <property type="protein sequence ID" value="GAA4433042.1"/>
    <property type="molecule type" value="Genomic_DNA"/>
</dbReference>
<accession>A0ABP8LPT8</accession>
<evidence type="ECO:0000259" key="2">
    <source>
        <dbReference type="Pfam" id="PF14230"/>
    </source>
</evidence>
<feature type="compositionally biased region" description="Acidic residues" evidence="1">
    <location>
        <begin position="86"/>
        <end position="106"/>
    </location>
</feature>
<name>A0ABP8LPT8_9MICO</name>
<gene>
    <name evidence="3" type="ORF">GCM10023169_39530</name>
</gene>